<protein>
    <submittedName>
        <fullName evidence="2">Uncharacterized protein</fullName>
    </submittedName>
</protein>
<proteinExistence type="predicted"/>
<organism evidence="2 3">
    <name type="scientific">Nyssa sinensis</name>
    <dbReference type="NCBI Taxonomy" id="561372"/>
    <lineage>
        <taxon>Eukaryota</taxon>
        <taxon>Viridiplantae</taxon>
        <taxon>Streptophyta</taxon>
        <taxon>Embryophyta</taxon>
        <taxon>Tracheophyta</taxon>
        <taxon>Spermatophyta</taxon>
        <taxon>Magnoliopsida</taxon>
        <taxon>eudicotyledons</taxon>
        <taxon>Gunneridae</taxon>
        <taxon>Pentapetalae</taxon>
        <taxon>asterids</taxon>
        <taxon>Cornales</taxon>
        <taxon>Nyssaceae</taxon>
        <taxon>Nyssa</taxon>
    </lineage>
</organism>
<name>A0A5J5B079_9ASTE</name>
<reference evidence="2 3" key="1">
    <citation type="submission" date="2019-09" db="EMBL/GenBank/DDBJ databases">
        <title>A chromosome-level genome assembly of the Chinese tupelo Nyssa sinensis.</title>
        <authorList>
            <person name="Yang X."/>
            <person name="Kang M."/>
            <person name="Yang Y."/>
            <person name="Xiong H."/>
            <person name="Wang M."/>
            <person name="Zhang Z."/>
            <person name="Wang Z."/>
            <person name="Wu H."/>
            <person name="Ma T."/>
            <person name="Liu J."/>
            <person name="Xi Z."/>
        </authorList>
    </citation>
    <scope>NUCLEOTIDE SEQUENCE [LARGE SCALE GENOMIC DNA]</scope>
    <source>
        <strain evidence="2">J267</strain>
        <tissue evidence="2">Leaf</tissue>
    </source>
</reference>
<evidence type="ECO:0000313" key="3">
    <source>
        <dbReference type="Proteomes" id="UP000325577"/>
    </source>
</evidence>
<dbReference type="Proteomes" id="UP000325577">
    <property type="component" value="Linkage Group LG18"/>
</dbReference>
<evidence type="ECO:0000313" key="2">
    <source>
        <dbReference type="EMBL" id="KAA8534651.1"/>
    </source>
</evidence>
<feature type="region of interest" description="Disordered" evidence="1">
    <location>
        <begin position="134"/>
        <end position="158"/>
    </location>
</feature>
<feature type="compositionally biased region" description="Polar residues" evidence="1">
    <location>
        <begin position="134"/>
        <end position="157"/>
    </location>
</feature>
<sequence length="249" mass="26275">MQGDALATNSAHRPAIRSSASAAGVHSVEGSFGVGVPITLPASAVCTRETSSNTNGLEPTIHSTLGIRDIPNASPDLVRLVANQIGGTPQVSTSDAATQPASFTQDTELPNNYDIQMIKTMEIGATSTATFLDNSGSTSANASQPKNSSKITEQQETPYAIQPIKPMEIGTTSRDPILDCPDILQRESYQHPSGQELRCRCWCNSAAVRQGYGLELRMGVVVEGRAARRAVVVAAIAPVTAGRYEYGCV</sequence>
<evidence type="ECO:0000256" key="1">
    <source>
        <dbReference type="SAM" id="MobiDB-lite"/>
    </source>
</evidence>
<dbReference type="AlphaFoldDB" id="A0A5J5B079"/>
<keyword evidence="3" id="KW-1185">Reference proteome</keyword>
<gene>
    <name evidence="2" type="ORF">F0562_032168</name>
</gene>
<accession>A0A5J5B079</accession>
<dbReference type="EMBL" id="CM018041">
    <property type="protein sequence ID" value="KAA8534651.1"/>
    <property type="molecule type" value="Genomic_DNA"/>
</dbReference>